<dbReference type="InterPro" id="IPR056748">
    <property type="entry name" value="VPS13-like_C"/>
</dbReference>
<evidence type="ECO:0008006" key="12">
    <source>
        <dbReference type="Google" id="ProtNLM"/>
    </source>
</evidence>
<dbReference type="Pfam" id="PF25033">
    <property type="entry name" value="VPS13_M"/>
    <property type="match status" value="1"/>
</dbReference>
<keyword evidence="11" id="KW-1185">Reference proteome</keyword>
<evidence type="ECO:0000313" key="11">
    <source>
        <dbReference type="Proteomes" id="UP000620104"/>
    </source>
</evidence>
<protein>
    <recommendedName>
        <fullName evidence="12">Vacuolar protein sorting-associated protein 13</fullName>
    </recommendedName>
</protein>
<organism evidence="10 11">
    <name type="scientific">Naganishia liquefaciens</name>
    <dbReference type="NCBI Taxonomy" id="104408"/>
    <lineage>
        <taxon>Eukaryota</taxon>
        <taxon>Fungi</taxon>
        <taxon>Dikarya</taxon>
        <taxon>Basidiomycota</taxon>
        <taxon>Agaricomycotina</taxon>
        <taxon>Tremellomycetes</taxon>
        <taxon>Filobasidiales</taxon>
        <taxon>Filobasidiaceae</taxon>
        <taxon>Naganishia</taxon>
    </lineage>
</organism>
<evidence type="ECO:0000259" key="7">
    <source>
        <dbReference type="Pfam" id="PF25033"/>
    </source>
</evidence>
<evidence type="ECO:0000259" key="6">
    <source>
        <dbReference type="Pfam" id="PF12624"/>
    </source>
</evidence>
<evidence type="ECO:0000256" key="1">
    <source>
        <dbReference type="ARBA" id="ARBA00006545"/>
    </source>
</evidence>
<feature type="region of interest" description="Disordered" evidence="5">
    <location>
        <begin position="837"/>
        <end position="896"/>
    </location>
</feature>
<sequence>MAQAIRKVVTRLVNGFVAPYIENFSENDLQFSLVSGSLALKDLQIKREALDAFNLPVEVHKGLIGQFHIYVPLTTLGSEPIRVVIEDVFLLVKMKKVSGDVDLVEEERKLQKVKQDQLRQLEAKEAAAREALAAEKQGQKKQGWLDWLGVSSVAEKAAGNVQASIKNIHIRYEDDTSIPEHPFAAGITLSSFELLSADENWVEGFVKEVLDATRKVARMDSLSVYVDSDAPSIMREGLDAIDMWKAFEEMISRKDREAEHRYVVQPIAGDARVIMRKRPSPENAKLDVNVAFDEIGIVLEDAQWRDASGVIELFHYYQRTSLYRKYRPTIAEMKANRGKARWKLARAILNEIHEKKRRWTWEYMAQRRDDRKTYVEIYTRTLAANKPLTGDDLEIINKLELDLSYEDIRWFRKLAKRKAKEQRVTKRLTEDMQVTAANDQPKVPGGWMSWVWGSGNPTASNSAETPADELTEADRQEVTSLLEEEDEILDVTELAPETILNHIHATLGKGSFALRSSKYGRDRNMIALVFDQLSADVLQMPSTLDATVALGGFSVSDATTPNTLHPQIVRVKEKESISRIGSANDLSTQQDDPFFVVRYEQNPLDHRADIGISAKMRHLEIVYHRGYVEAVSAFFRNVSELESVNALIAAAGQSFEGLRQGTRAGLEYALERHKTMDVQIDMDAPIIIVPERMDSLDSLHLVLDAGHIAVESALADQREIQSVQAKRGHALQGDDYGRLQNLMYDKFSLKLESTQLLIGNSWDSCMRGLGTQVDGSSRLHIVEKIGMDFMIQNAILNVPELTKLKVSGHLPRLHVNLSDTKYKSLMRLIDIAIPRTDADVSESSSQPQSRPASHTGGYQLDNGLQDFDDSASFLTDATDPRRDEEGDFHDAIDDTSDNQNLQFKQKTFELEFAVGELRASLSRSVPDAEDRQLATASLNGFALDLAIRQYDMSVNLGLKTLSLDMLQSNETRQPVVVTLLEEEEELVRVKYARVNKESPEFMSVYDGIDQSIDTSISTLKLNIEPEPLISLYDFIMTTFVPDNSSEGTPQIDVEDPEANSDKLRIRVRLRGVQLSLLNESRQFATLALTTADVALLLRSGTMRLGASLGNITFRDELADGNSHSNERDIITIEGQDLANLTYETYDPADQETFPGYNSFVKLRSGSLKVLVSPRPLQHLSAFLTKLVRLKAVYDAASQAAMQRAAEVVRMRYDVEVKTPILVLPRLGDDQKPGDERVIVRLGQVSARNEYFKDRPRASAIDASLTGISIASESLMAKEHMPILADVDLRARIEQLGADTIADDEAHDHTKVAGKSNDVVMTLTQSQYRLIMAILSELPSALRDTHNEQPPPLAANVEESSSLEIPQMQAGGEKPIEPAPSSLNIRFNVPTIRLELFDAKAISKATLEGHSIIRFEIDDVVSTFDKGLDGSQSADVKLAAVTLSNTRPGASLYRDFLPRSTSDESQIHVKYEVAGGEDAASNLSLDVNGPRFILAADPLYALMDFASLDDDNGKDDMEAEIADERLKTEPVASLARSSAKKPESSMSIQLNVSDAAVLLLASDSVKNTGLIEVRIAHMVLTKQHNVTLAIQQLGMFFGHMDDPSDRSRFLDDVNITLGYSASGEGGSSGTHVALGVQTIVFRASYNDLLLITDVANKAIALASRQNPQADSEDVMDDAAKQRRASRSARRSTVTRRPELPATPISGSTGGPKLTKLSTEILDASFGGFQLVLIGDVHELPVVHLQTPAFSCKAKDWSGDLNASVAFKPSVHYYNLKNSHWEPLLDPWEFGISAKTKTFPNGSKNTKVSLYSDRRLEMNMTAAFIELAITSTTVHARKEEKKRQGIETRDAPFVVRNLTGRTITIRNDIGHDSKLRSGAKANLQRLSDNESVPWRFQDKRQQRENISAASRNAFAVTIDSMQWDEVRGISVEREGEFLFLLSPALHDSRYHLACEIALKDNVKHITFRSTFVVENETHLPMEAKLLDSANKLSRATYSIQPGEKWPMPLEAVVHSRVILRPIGGYSWPSTAFGWRDLMRNPVRALTCKHESEQEAPFRCQAAAIYDKKDPLTRAYPRMKLRIRAPVEIENLLPYNIRYRVYDKHLGTNTTNFLIKGGVSPIHTVNLSHLLMLSVLVQDSGFKQSDFAIINTDDPDDFRVENEISLRDNRNAELKLKLHYFKYPDSGGAFKVILYSPYVVINKTGLPFDMAYKNWSGNPGELAGRDRFKNDYRNEIPTPFMFSYPKEDRGNRMYIRVGDSDWSEPVSFEGVSADSQIKVAADKGRVEYQIGMSYGEGMGKYKLSKAVTLTPRYVIVNNYRKSLQVRQHRTENYREVRPGEKVYWHAFKKTASEQLSLGLAGTGTRWSAPIDIAIVGKTFLLLPQLNGTGDPSLLRVECRLQDATIFLFISEETEQWPIQIRNETNVRMRFRQTEDTQYTPPPQDRQYEDLPGYSTIPFSWDYPAARSKKIRLAVGSSERDIDVMEIGILPPWKVPGPNSASPSGVFSIDVRTEGQSQVLVISRYDEKNSLYKPARPNMQRADSVSGTNSSAFETVESSEKPNLTLEIKLEGVGLSVVNKNLQELMYLSFRGLKMAYNNYATSYDASLDCGWIQIDNQLFGGLYPIILYPTIQPKDSKELEARPTLQAAVTILRDDQHGVTYIKYASILLQMITIELDEDFLFALYDFSKFENASWEEPIPDVLFENPADIPEPPPVAPGAMIYFELLALQPTQIDISFMRTERVNVDKKPSTRNPLVFFLNALTMALGNINGAPLRLNALFLENARVTWPSLQERLVLHYQEQIISQLYRVLGSADFLGNPVGLLNNVSSGFTDIFYEPYQGIVMHGGKELGVGLARGASSFAKKLTYGFSDSFSKVTGSIGKGISAAALDSEWQARRRMTLRRNKPKHALYGIANGANVFASSVASGFEGLALKPLEGAEAGGVGGFFKGVGKGFVGAIAKPVSGVFDFASNVSEGIRNTTTVFDAEGLDRVRYPRFPGSNGVLEPFNEDKALGQFWLKDLEHGKFFNETYVAHVHLNREDSAIIVTKTRILCIILSKMQLRWEIPFADLKTIIMDTGGIGLVMQDNVNGPFIPLPEKAQKGFLFNALSNVIKEHNNERELANIAMSGTRSR</sequence>
<evidence type="ECO:0000313" key="10">
    <source>
        <dbReference type="EMBL" id="GHJ89756.1"/>
    </source>
</evidence>
<dbReference type="InterPro" id="IPR056747">
    <property type="entry name" value="VPS13-like_M"/>
</dbReference>
<dbReference type="Pfam" id="PF25036">
    <property type="entry name" value="VPS13_VAB"/>
    <property type="match status" value="1"/>
</dbReference>
<gene>
    <name evidence="10" type="ORF">NliqN6_6158</name>
</gene>
<keyword evidence="2" id="KW-0813">Transport</keyword>
<dbReference type="Pfam" id="PF12624">
    <property type="entry name" value="VPS13_N"/>
    <property type="match status" value="1"/>
</dbReference>
<accession>A0A8H3YJQ2</accession>
<feature type="compositionally biased region" description="Basic and acidic residues" evidence="5">
    <location>
        <begin position="878"/>
        <end position="892"/>
    </location>
</feature>
<dbReference type="InterPro" id="IPR026847">
    <property type="entry name" value="VPS13"/>
</dbReference>
<proteinExistence type="inferred from homology"/>
<feature type="region of interest" description="Disordered" evidence="5">
    <location>
        <begin position="1664"/>
        <end position="1708"/>
    </location>
</feature>
<evidence type="ECO:0000259" key="8">
    <source>
        <dbReference type="Pfam" id="PF25036"/>
    </source>
</evidence>
<feature type="compositionally biased region" description="Polar residues" evidence="5">
    <location>
        <begin position="841"/>
        <end position="852"/>
    </location>
</feature>
<dbReference type="Pfam" id="PF25037">
    <property type="entry name" value="VPS13_C"/>
    <property type="match status" value="1"/>
</dbReference>
<dbReference type="InterPro" id="IPR026854">
    <property type="entry name" value="VPS13_N"/>
</dbReference>
<keyword evidence="4" id="KW-0175">Coiled coil</keyword>
<evidence type="ECO:0000256" key="3">
    <source>
        <dbReference type="ARBA" id="ARBA00023055"/>
    </source>
</evidence>
<dbReference type="GO" id="GO:0007005">
    <property type="term" value="P:mitochondrion organization"/>
    <property type="evidence" value="ECO:0007669"/>
    <property type="project" value="TreeGrafter"/>
</dbReference>
<feature type="compositionally biased region" description="Basic residues" evidence="5">
    <location>
        <begin position="1680"/>
        <end position="1692"/>
    </location>
</feature>
<dbReference type="GO" id="GO:0006869">
    <property type="term" value="P:lipid transport"/>
    <property type="evidence" value="ECO:0007669"/>
    <property type="project" value="UniProtKB-KW"/>
</dbReference>
<dbReference type="PANTHER" id="PTHR16166">
    <property type="entry name" value="VACUOLAR PROTEIN SORTING-ASSOCIATED PROTEIN VPS13"/>
    <property type="match status" value="1"/>
</dbReference>
<dbReference type="GO" id="GO:0006623">
    <property type="term" value="P:protein targeting to vacuole"/>
    <property type="evidence" value="ECO:0007669"/>
    <property type="project" value="TreeGrafter"/>
</dbReference>
<evidence type="ECO:0000256" key="5">
    <source>
        <dbReference type="SAM" id="MobiDB-lite"/>
    </source>
</evidence>
<evidence type="ECO:0000256" key="4">
    <source>
        <dbReference type="SAM" id="Coils"/>
    </source>
</evidence>
<name>A0A8H3YJQ2_9TREE</name>
<dbReference type="InterPro" id="IPR009543">
    <property type="entry name" value="VPS13_VAB"/>
</dbReference>
<reference evidence="10" key="1">
    <citation type="submission" date="2020-07" db="EMBL/GenBank/DDBJ databases">
        <title>Draft Genome Sequence of a Deep-Sea Yeast, Naganishia (Cryptococcus) liquefaciens strain N6.</title>
        <authorList>
            <person name="Han Y.W."/>
            <person name="Kajitani R."/>
            <person name="Morimoto H."/>
            <person name="Parhat M."/>
            <person name="Tsubouchi H."/>
            <person name="Bakenova O."/>
            <person name="Ogata M."/>
            <person name="Argunhan B."/>
            <person name="Aoki R."/>
            <person name="Kajiwara S."/>
            <person name="Itoh T."/>
            <person name="Iwasaki H."/>
        </authorList>
    </citation>
    <scope>NUCLEOTIDE SEQUENCE</scope>
    <source>
        <strain evidence="10">N6</strain>
    </source>
</reference>
<keyword evidence="3" id="KW-0445">Lipid transport</keyword>
<feature type="domain" description="Chorein N-terminal" evidence="6">
    <location>
        <begin position="6"/>
        <end position="857"/>
    </location>
</feature>
<feature type="domain" description="Vacuolar protein sorting-associated protein 13 VPS13 adaptor binding" evidence="8">
    <location>
        <begin position="1896"/>
        <end position="2463"/>
    </location>
</feature>
<dbReference type="OrthoDB" id="428159at2759"/>
<dbReference type="EMBL" id="BLZA01000049">
    <property type="protein sequence ID" value="GHJ89756.1"/>
    <property type="molecule type" value="Genomic_DNA"/>
</dbReference>
<comment type="caution">
    <text evidence="10">The sequence shown here is derived from an EMBL/GenBank/DDBJ whole genome shotgun (WGS) entry which is preliminary data.</text>
</comment>
<feature type="coiled-coil region" evidence="4">
    <location>
        <begin position="104"/>
        <end position="138"/>
    </location>
</feature>
<dbReference type="PANTHER" id="PTHR16166:SF93">
    <property type="entry name" value="INTERMEMBRANE LIPID TRANSFER PROTEIN VPS13"/>
    <property type="match status" value="1"/>
</dbReference>
<feature type="domain" description="Intermembrane lipid transfer protein VPS13-like C-terminal" evidence="9">
    <location>
        <begin position="2990"/>
        <end position="3095"/>
    </location>
</feature>
<dbReference type="GO" id="GO:0045324">
    <property type="term" value="P:late endosome to vacuole transport"/>
    <property type="evidence" value="ECO:0007669"/>
    <property type="project" value="TreeGrafter"/>
</dbReference>
<comment type="similarity">
    <text evidence="1">Belongs to the VPS13 family.</text>
</comment>
<evidence type="ECO:0000259" key="9">
    <source>
        <dbReference type="Pfam" id="PF25037"/>
    </source>
</evidence>
<dbReference type="GO" id="GO:0045053">
    <property type="term" value="P:protein retention in Golgi apparatus"/>
    <property type="evidence" value="ECO:0007669"/>
    <property type="project" value="TreeGrafter"/>
</dbReference>
<evidence type="ECO:0000256" key="2">
    <source>
        <dbReference type="ARBA" id="ARBA00022448"/>
    </source>
</evidence>
<dbReference type="Proteomes" id="UP000620104">
    <property type="component" value="Unassembled WGS sequence"/>
</dbReference>
<feature type="domain" description="VPS13-like middle region" evidence="7">
    <location>
        <begin position="1078"/>
        <end position="1829"/>
    </location>
</feature>